<dbReference type="InterPro" id="IPR041546">
    <property type="entry name" value="ClpA/ClpB_AAA_lid"/>
</dbReference>
<evidence type="ECO:0000259" key="4">
    <source>
        <dbReference type="Pfam" id="PF07724"/>
    </source>
</evidence>
<dbReference type="GO" id="GO:0034605">
    <property type="term" value="P:cellular response to heat"/>
    <property type="evidence" value="ECO:0007669"/>
    <property type="project" value="TreeGrafter"/>
</dbReference>
<protein>
    <submittedName>
        <fullName evidence="6">Uncharacterized protein</fullName>
    </submittedName>
</protein>
<dbReference type="PANTHER" id="PTHR11638:SF18">
    <property type="entry name" value="HEAT SHOCK PROTEIN 104"/>
    <property type="match status" value="1"/>
</dbReference>
<evidence type="ECO:0000313" key="7">
    <source>
        <dbReference type="Proteomes" id="UP001485043"/>
    </source>
</evidence>
<feature type="coiled-coil region" evidence="3">
    <location>
        <begin position="75"/>
        <end position="106"/>
    </location>
</feature>
<dbReference type="Gene3D" id="3.40.50.300">
    <property type="entry name" value="P-loop containing nucleotide triphosphate hydrolases"/>
    <property type="match status" value="2"/>
</dbReference>
<dbReference type="Pfam" id="PF17871">
    <property type="entry name" value="AAA_lid_9"/>
    <property type="match status" value="1"/>
</dbReference>
<dbReference type="AlphaFoldDB" id="A0AAW1SZR9"/>
<dbReference type="InterPro" id="IPR001270">
    <property type="entry name" value="ClpA/B"/>
</dbReference>
<evidence type="ECO:0000256" key="1">
    <source>
        <dbReference type="ARBA" id="ARBA00022741"/>
    </source>
</evidence>
<evidence type="ECO:0000256" key="3">
    <source>
        <dbReference type="SAM" id="Coils"/>
    </source>
</evidence>
<keyword evidence="2" id="KW-0067">ATP-binding</keyword>
<dbReference type="PRINTS" id="PR00300">
    <property type="entry name" value="CLPPROTEASEA"/>
</dbReference>
<keyword evidence="1" id="KW-0547">Nucleotide-binding</keyword>
<dbReference type="InterPro" id="IPR050130">
    <property type="entry name" value="ClpA_ClpB"/>
</dbReference>
<dbReference type="GO" id="GO:0005737">
    <property type="term" value="C:cytoplasm"/>
    <property type="evidence" value="ECO:0007669"/>
    <property type="project" value="TreeGrafter"/>
</dbReference>
<keyword evidence="3" id="KW-0175">Coiled coil</keyword>
<dbReference type="SUPFAM" id="SSF52540">
    <property type="entry name" value="P-loop containing nucleoside triphosphate hydrolases"/>
    <property type="match status" value="2"/>
</dbReference>
<dbReference type="Gene3D" id="6.10.140.130">
    <property type="match status" value="1"/>
</dbReference>
<dbReference type="PANTHER" id="PTHR11638">
    <property type="entry name" value="ATP-DEPENDENT CLP PROTEASE"/>
    <property type="match status" value="1"/>
</dbReference>
<comment type="caution">
    <text evidence="6">The sequence shown here is derived from an EMBL/GenBank/DDBJ whole genome shotgun (WGS) entry which is preliminary data.</text>
</comment>
<keyword evidence="7" id="KW-1185">Reference proteome</keyword>
<dbReference type="Proteomes" id="UP001485043">
    <property type="component" value="Unassembled WGS sequence"/>
</dbReference>
<evidence type="ECO:0000259" key="5">
    <source>
        <dbReference type="Pfam" id="PF17871"/>
    </source>
</evidence>
<sequence>MEEDAAFEGCFQQVMIGEPSVADTISILRGISEKYSTYHGVRLSDRALVVAAELSDRGNRLAAAAEVSAETALTKEKDKVSIDRLAEELQQKKDDLQVKLEQAELRTDLAIAADIKYGGLPDVEAALLSRRKEMLQNAMLSEEVGPDDIAAVVSRWTGIPVSWLQTGERERLLNLEAELHKRVEQRQQLPLSGADCVGKTELAKALAALLFDDEKMMICIDMGEYMKKHTVSRLIGAPPGYIRHDEGGQLTEAVRRRPYSVVLPDEVEEAHRDVMNVMLSALDDDGPRDGLKMMPGMAGSIEADELDEEDMEL</sequence>
<dbReference type="InterPro" id="IPR027417">
    <property type="entry name" value="P-loop_NTPase"/>
</dbReference>
<dbReference type="Pfam" id="PF07724">
    <property type="entry name" value="AAA_2"/>
    <property type="match status" value="1"/>
</dbReference>
<evidence type="ECO:0000256" key="2">
    <source>
        <dbReference type="ARBA" id="ARBA00022840"/>
    </source>
</evidence>
<gene>
    <name evidence="6" type="ORF">WJX84_003778</name>
</gene>
<reference evidence="6 7" key="1">
    <citation type="journal article" date="2024" name="Nat. Commun.">
        <title>Phylogenomics reveals the evolutionary origins of lichenization in chlorophyte algae.</title>
        <authorList>
            <person name="Puginier C."/>
            <person name="Libourel C."/>
            <person name="Otte J."/>
            <person name="Skaloud P."/>
            <person name="Haon M."/>
            <person name="Grisel S."/>
            <person name="Petersen M."/>
            <person name="Berrin J.G."/>
            <person name="Delaux P.M."/>
            <person name="Dal Grande F."/>
            <person name="Keller J."/>
        </authorList>
    </citation>
    <scope>NUCLEOTIDE SEQUENCE [LARGE SCALE GENOMIC DNA]</scope>
    <source>
        <strain evidence="6 7">SAG 2523</strain>
    </source>
</reference>
<evidence type="ECO:0000313" key="6">
    <source>
        <dbReference type="EMBL" id="KAK9861976.1"/>
    </source>
</evidence>
<feature type="domain" description="ATPase AAA-type core" evidence="4">
    <location>
        <begin position="191"/>
        <end position="284"/>
    </location>
</feature>
<dbReference type="InterPro" id="IPR003959">
    <property type="entry name" value="ATPase_AAA_core"/>
</dbReference>
<dbReference type="GO" id="GO:0005524">
    <property type="term" value="F:ATP binding"/>
    <property type="evidence" value="ECO:0007669"/>
    <property type="project" value="UniProtKB-KW"/>
</dbReference>
<dbReference type="GO" id="GO:0016887">
    <property type="term" value="F:ATP hydrolysis activity"/>
    <property type="evidence" value="ECO:0007669"/>
    <property type="project" value="InterPro"/>
</dbReference>
<organism evidence="6 7">
    <name type="scientific">Apatococcus fuscideae</name>
    <dbReference type="NCBI Taxonomy" id="2026836"/>
    <lineage>
        <taxon>Eukaryota</taxon>
        <taxon>Viridiplantae</taxon>
        <taxon>Chlorophyta</taxon>
        <taxon>core chlorophytes</taxon>
        <taxon>Trebouxiophyceae</taxon>
        <taxon>Chlorellales</taxon>
        <taxon>Chlorellaceae</taxon>
        <taxon>Apatococcus</taxon>
    </lineage>
</organism>
<dbReference type="EMBL" id="JALJOV010000673">
    <property type="protein sequence ID" value="KAK9861976.1"/>
    <property type="molecule type" value="Genomic_DNA"/>
</dbReference>
<proteinExistence type="predicted"/>
<name>A0AAW1SZR9_9CHLO</name>
<accession>A0AAW1SZR9</accession>
<feature type="domain" description="ClpA/ClpB AAA lid" evidence="5">
    <location>
        <begin position="20"/>
        <end position="57"/>
    </location>
</feature>